<dbReference type="PRINTS" id="PR01798">
    <property type="entry name" value="SCOASYNTHASE"/>
</dbReference>
<evidence type="ECO:0000256" key="3">
    <source>
        <dbReference type="ARBA" id="ARBA00022490"/>
    </source>
</evidence>
<name>A0A1I8BCU3_MELHA</name>
<dbReference type="Gene3D" id="3.40.50.261">
    <property type="entry name" value="Succinyl-CoA synthetase domains"/>
    <property type="match status" value="1"/>
</dbReference>
<dbReference type="Pfam" id="PF00549">
    <property type="entry name" value="Ligase_CoA"/>
    <property type="match status" value="1"/>
</dbReference>
<dbReference type="Pfam" id="PF02629">
    <property type="entry name" value="CoA_binding"/>
    <property type="match status" value="1"/>
</dbReference>
<dbReference type="GO" id="GO:0006085">
    <property type="term" value="P:acetyl-CoA biosynthetic process"/>
    <property type="evidence" value="ECO:0007669"/>
    <property type="project" value="TreeGrafter"/>
</dbReference>
<keyword evidence="3" id="KW-0963">Cytoplasm</keyword>
<dbReference type="GO" id="GO:0006633">
    <property type="term" value="P:fatty acid biosynthetic process"/>
    <property type="evidence" value="ECO:0007669"/>
    <property type="project" value="TreeGrafter"/>
</dbReference>
<keyword evidence="5" id="KW-0597">Phosphoprotein</keyword>
<protein>
    <recommendedName>
        <fullName evidence="2">ATP citrate synthase</fullName>
        <ecNumber evidence="2">2.3.3.8</ecNumber>
    </recommendedName>
</protein>
<dbReference type="Proteomes" id="UP000095281">
    <property type="component" value="Unplaced"/>
</dbReference>
<evidence type="ECO:0000259" key="9">
    <source>
        <dbReference type="Pfam" id="PF02629"/>
    </source>
</evidence>
<dbReference type="PROSITE" id="PS00399">
    <property type="entry name" value="SUCCINYL_COA_LIG_2"/>
    <property type="match status" value="1"/>
</dbReference>
<reference evidence="11" key="1">
    <citation type="submission" date="2016-11" db="UniProtKB">
        <authorList>
            <consortium name="WormBaseParasite"/>
        </authorList>
    </citation>
    <scope>IDENTIFICATION</scope>
</reference>
<dbReference type="SUPFAM" id="SSF51735">
    <property type="entry name" value="NAD(P)-binding Rossmann-fold domains"/>
    <property type="match status" value="1"/>
</dbReference>
<evidence type="ECO:0000313" key="10">
    <source>
        <dbReference type="Proteomes" id="UP000095281"/>
    </source>
</evidence>
<dbReference type="GO" id="GO:0003878">
    <property type="term" value="F:ATP citrate synthase activity"/>
    <property type="evidence" value="ECO:0007669"/>
    <property type="project" value="UniProtKB-EC"/>
</dbReference>
<evidence type="ECO:0000256" key="4">
    <source>
        <dbReference type="ARBA" id="ARBA00022516"/>
    </source>
</evidence>
<dbReference type="PANTHER" id="PTHR23118:SF42">
    <property type="entry name" value="ATP-CITRATE SYNTHASE"/>
    <property type="match status" value="1"/>
</dbReference>
<dbReference type="InterPro" id="IPR003781">
    <property type="entry name" value="CoA-bd"/>
</dbReference>
<comment type="subcellular location">
    <subcellularLocation>
        <location evidence="1">Cytoplasm</location>
    </subcellularLocation>
</comment>
<dbReference type="AlphaFoldDB" id="A0A1I8BCU3"/>
<dbReference type="WBParaSite" id="MhA1_Contig20.frz3.gene69">
    <property type="protein sequence ID" value="MhA1_Contig20.frz3.gene69"/>
    <property type="gene ID" value="MhA1_Contig20.frz3.gene69"/>
</dbReference>
<dbReference type="InterPro" id="IPR002020">
    <property type="entry name" value="Citrate_synthase"/>
</dbReference>
<evidence type="ECO:0000256" key="6">
    <source>
        <dbReference type="ARBA" id="ARBA00022741"/>
    </source>
</evidence>
<accession>A0A1I8BCU3</accession>
<sequence length="337" mass="37513">MTGNEISQKIQSLFENDTKAIIWEQQKRAIQGMMDFDYVCRRECPSVSASTYPFTGDHKQKFYFGQNELLVPAYKSMEKAFRSHPDASVMITFASMRSVFDTVVEALQFSHQIKVIAIIAEGVPENQTRKLIKIAREKGVVIIGPATVAGIKPGTVAGIKPGFLVLLNNILAHNTDGVFEGIAIGGDRYPGSTFTDNILRFQDDPRVKMLVLLGELGGEEKYKIAEALESKRITKPLIAWCIGTCADHIISDVQFGHAGASANFWIGVCGLVSERVNMFQWILKSKLPSGGQLEQMKQVVASLWRCRKWRPTCVDAASGWWLLIPMEQFGAIHSAEW</sequence>
<feature type="domain" description="ATP-citrate synthase/succinyl-CoA ligase C-terminal" evidence="8">
    <location>
        <begin position="168"/>
        <end position="262"/>
    </location>
</feature>
<keyword evidence="6" id="KW-0547">Nucleotide-binding</keyword>
<feature type="domain" description="CoA-binding" evidence="9">
    <location>
        <begin position="16"/>
        <end position="122"/>
    </location>
</feature>
<evidence type="ECO:0000256" key="1">
    <source>
        <dbReference type="ARBA" id="ARBA00004496"/>
    </source>
</evidence>
<dbReference type="InterPro" id="IPR017440">
    <property type="entry name" value="Cit_synth/succinyl-CoA_lig_AS"/>
</dbReference>
<evidence type="ECO:0000259" key="8">
    <source>
        <dbReference type="Pfam" id="PF00549"/>
    </source>
</evidence>
<evidence type="ECO:0000256" key="2">
    <source>
        <dbReference type="ARBA" id="ARBA00012639"/>
    </source>
</evidence>
<dbReference type="InterPro" id="IPR005811">
    <property type="entry name" value="SUCC_ACL_C"/>
</dbReference>
<dbReference type="InterPro" id="IPR016102">
    <property type="entry name" value="Succinyl-CoA_synth-like"/>
</dbReference>
<proteinExistence type="predicted"/>
<evidence type="ECO:0000256" key="7">
    <source>
        <dbReference type="ARBA" id="ARBA00023098"/>
    </source>
</evidence>
<dbReference type="InterPro" id="IPR036291">
    <property type="entry name" value="NAD(P)-bd_dom_sf"/>
</dbReference>
<dbReference type="EC" id="2.3.3.8" evidence="2"/>
<dbReference type="GO" id="GO:0005829">
    <property type="term" value="C:cytosol"/>
    <property type="evidence" value="ECO:0007669"/>
    <property type="project" value="TreeGrafter"/>
</dbReference>
<keyword evidence="10" id="KW-1185">Reference proteome</keyword>
<dbReference type="PANTHER" id="PTHR23118">
    <property type="entry name" value="ATP-CITRATE SYNTHASE"/>
    <property type="match status" value="1"/>
</dbReference>
<keyword evidence="7" id="KW-0443">Lipid metabolism</keyword>
<evidence type="ECO:0000256" key="5">
    <source>
        <dbReference type="ARBA" id="ARBA00022553"/>
    </source>
</evidence>
<dbReference type="SUPFAM" id="SSF52210">
    <property type="entry name" value="Succinyl-CoA synthetase domains"/>
    <property type="match status" value="1"/>
</dbReference>
<dbReference type="FunFam" id="3.40.50.720:FF:000024">
    <property type="entry name" value="Probable ATP-citrate synthase"/>
    <property type="match status" value="1"/>
</dbReference>
<evidence type="ECO:0000313" key="11">
    <source>
        <dbReference type="WBParaSite" id="MhA1_Contig20.frz3.gene69"/>
    </source>
</evidence>
<keyword evidence="4" id="KW-0444">Lipid biosynthesis</keyword>
<organism evidence="10 11">
    <name type="scientific">Meloidogyne hapla</name>
    <name type="common">Root-knot nematode worm</name>
    <dbReference type="NCBI Taxonomy" id="6305"/>
    <lineage>
        <taxon>Eukaryota</taxon>
        <taxon>Metazoa</taxon>
        <taxon>Ecdysozoa</taxon>
        <taxon>Nematoda</taxon>
        <taxon>Chromadorea</taxon>
        <taxon>Rhabditida</taxon>
        <taxon>Tylenchina</taxon>
        <taxon>Tylenchomorpha</taxon>
        <taxon>Tylenchoidea</taxon>
        <taxon>Meloidogynidae</taxon>
        <taxon>Meloidogyninae</taxon>
        <taxon>Meloidogyne</taxon>
    </lineage>
</organism>
<dbReference type="Gene3D" id="3.40.50.720">
    <property type="entry name" value="NAD(P)-binding Rossmann-like Domain"/>
    <property type="match status" value="1"/>
</dbReference>
<dbReference type="GO" id="GO:0000166">
    <property type="term" value="F:nucleotide binding"/>
    <property type="evidence" value="ECO:0007669"/>
    <property type="project" value="UniProtKB-KW"/>
</dbReference>